<dbReference type="Proteomes" id="UP000663860">
    <property type="component" value="Unassembled WGS sequence"/>
</dbReference>
<keyword evidence="4 5" id="KW-0472">Membrane</keyword>
<feature type="transmembrane region" description="Helical" evidence="5">
    <location>
        <begin position="268"/>
        <end position="287"/>
    </location>
</feature>
<evidence type="ECO:0000256" key="1">
    <source>
        <dbReference type="ARBA" id="ARBA00004370"/>
    </source>
</evidence>
<feature type="transmembrane region" description="Helical" evidence="5">
    <location>
        <begin position="174"/>
        <end position="197"/>
    </location>
</feature>
<keyword evidence="2 5" id="KW-0812">Transmembrane</keyword>
<evidence type="ECO:0000256" key="2">
    <source>
        <dbReference type="ARBA" id="ARBA00022692"/>
    </source>
</evidence>
<evidence type="ECO:0000313" key="7">
    <source>
        <dbReference type="EMBL" id="CAF0831469.1"/>
    </source>
</evidence>
<keyword evidence="3 5" id="KW-1133">Transmembrane helix</keyword>
<comment type="subcellular location">
    <subcellularLocation>
        <location evidence="1">Membrane</location>
    </subcellularLocation>
</comment>
<accession>A0A813UVR0</accession>
<dbReference type="AlphaFoldDB" id="A0A813UVR0"/>
<dbReference type="InterPro" id="IPR017452">
    <property type="entry name" value="GPCR_Rhodpsn_7TM"/>
</dbReference>
<protein>
    <recommendedName>
        <fullName evidence="6">G-protein coupled receptors family 1 profile domain-containing protein</fullName>
    </recommendedName>
</protein>
<reference evidence="7" key="1">
    <citation type="submission" date="2021-02" db="EMBL/GenBank/DDBJ databases">
        <authorList>
            <person name="Nowell W R."/>
        </authorList>
    </citation>
    <scope>NUCLEOTIDE SEQUENCE</scope>
</reference>
<evidence type="ECO:0000259" key="6">
    <source>
        <dbReference type="PROSITE" id="PS50262"/>
    </source>
</evidence>
<comment type="caution">
    <text evidence="7">The sequence shown here is derived from an EMBL/GenBank/DDBJ whole genome shotgun (WGS) entry which is preliminary data.</text>
</comment>
<feature type="transmembrane region" description="Helical" evidence="5">
    <location>
        <begin position="134"/>
        <end position="154"/>
    </location>
</feature>
<dbReference type="EMBL" id="CAJNOE010000058">
    <property type="protein sequence ID" value="CAF0831469.1"/>
    <property type="molecule type" value="Genomic_DNA"/>
</dbReference>
<dbReference type="EMBL" id="CAJOBB010000086">
    <property type="protein sequence ID" value="CAF3553822.1"/>
    <property type="molecule type" value="Genomic_DNA"/>
</dbReference>
<proteinExistence type="predicted"/>
<dbReference type="Gene3D" id="1.20.1070.10">
    <property type="entry name" value="Rhodopsin 7-helix transmembrane proteins"/>
    <property type="match status" value="1"/>
</dbReference>
<gene>
    <name evidence="7" type="ORF">IZO911_LOCUS8552</name>
    <name evidence="8" type="ORF">KXQ929_LOCUS2785</name>
</gene>
<evidence type="ECO:0000313" key="8">
    <source>
        <dbReference type="EMBL" id="CAF3553822.1"/>
    </source>
</evidence>
<dbReference type="Proteomes" id="UP000663868">
    <property type="component" value="Unassembled WGS sequence"/>
</dbReference>
<evidence type="ECO:0000256" key="5">
    <source>
        <dbReference type="SAM" id="Phobius"/>
    </source>
</evidence>
<name>A0A813UVR0_9BILA</name>
<evidence type="ECO:0000313" key="9">
    <source>
        <dbReference type="Proteomes" id="UP000663860"/>
    </source>
</evidence>
<feature type="domain" description="G-protein coupled receptors family 1 profile" evidence="6">
    <location>
        <begin position="33"/>
        <end position="274"/>
    </location>
</feature>
<evidence type="ECO:0000256" key="4">
    <source>
        <dbReference type="ARBA" id="ARBA00023136"/>
    </source>
</evidence>
<dbReference type="GO" id="GO:0016020">
    <property type="term" value="C:membrane"/>
    <property type="evidence" value="ECO:0007669"/>
    <property type="project" value="UniProtKB-SubCell"/>
</dbReference>
<feature type="transmembrane region" description="Helical" evidence="5">
    <location>
        <begin position="230"/>
        <end position="248"/>
    </location>
</feature>
<organism evidence="7 9">
    <name type="scientific">Adineta steineri</name>
    <dbReference type="NCBI Taxonomy" id="433720"/>
    <lineage>
        <taxon>Eukaryota</taxon>
        <taxon>Metazoa</taxon>
        <taxon>Spiralia</taxon>
        <taxon>Gnathifera</taxon>
        <taxon>Rotifera</taxon>
        <taxon>Eurotatoria</taxon>
        <taxon>Bdelloidea</taxon>
        <taxon>Adinetida</taxon>
        <taxon>Adinetidae</taxon>
        <taxon>Adineta</taxon>
    </lineage>
</organism>
<evidence type="ECO:0000256" key="3">
    <source>
        <dbReference type="ARBA" id="ARBA00022989"/>
    </source>
</evidence>
<sequence length="296" mass="35676">MFDYKYVFINQCSKKINSSDTSSLNEETFDKQSSLISDYSVEKKEILHKKIHSFSLLLVICLLITNWFCLGLVYIFPKFYPDLIINSTNICIYQGFFLHVLTVFHLHLIICLYLLWHFCFLFENYWQAITYQRIIYLLLFIFLCLCLFTLPSISNEWASIKYDKTLQICIVNYTYNYSYTFFILTFICIIPFIILIISHRQYMKGIKNRISKMFTIDLLEEKTRFQYSSYIILIWSCFNILLLILLHIPIDYKQIRMIVYYTQLLSYLLDPILYIFIFRTLSIIILLRPINEIYLV</sequence>
<feature type="transmembrane region" description="Helical" evidence="5">
    <location>
        <begin position="54"/>
        <end position="76"/>
    </location>
</feature>
<dbReference type="PROSITE" id="PS50262">
    <property type="entry name" value="G_PROTEIN_RECEP_F1_2"/>
    <property type="match status" value="1"/>
</dbReference>
<feature type="transmembrane region" description="Helical" evidence="5">
    <location>
        <begin position="96"/>
        <end position="122"/>
    </location>
</feature>